<gene>
    <name evidence="12" type="primary">TUBG1</name>
</gene>
<dbReference type="InterPro" id="IPR000217">
    <property type="entry name" value="Tubulin"/>
</dbReference>
<keyword evidence="5 9" id="KW-0547">Nucleotide-binding</keyword>
<evidence type="ECO:0000256" key="8">
    <source>
        <dbReference type="ARBA" id="ARBA00093405"/>
    </source>
</evidence>
<dbReference type="EMBL" id="AC067852">
    <property type="status" value="NOT_ANNOTATED_CDS"/>
    <property type="molecule type" value="Genomic_DNA"/>
</dbReference>
<reference evidence="12" key="5">
    <citation type="submission" date="2025-09" db="UniProtKB">
        <authorList>
            <consortium name="Ensembl"/>
        </authorList>
    </citation>
    <scope>IDENTIFICATION</scope>
</reference>
<protein>
    <recommendedName>
        <fullName evidence="9">Tubulin gamma chain</fullName>
    </recommendedName>
</protein>
<dbReference type="InterPro" id="IPR036525">
    <property type="entry name" value="Tubulin/FtsZ_GTPase_sf"/>
</dbReference>
<dbReference type="InterPro" id="IPR008280">
    <property type="entry name" value="Tub_FtsZ_C"/>
</dbReference>
<dbReference type="InterPro" id="IPR002454">
    <property type="entry name" value="Gamma_tubulin"/>
</dbReference>
<dbReference type="GO" id="GO:0000930">
    <property type="term" value="C:gamma-tubulin complex"/>
    <property type="evidence" value="ECO:0007669"/>
    <property type="project" value="InterPro"/>
</dbReference>
<dbReference type="InterPro" id="IPR023123">
    <property type="entry name" value="Tubulin_C"/>
</dbReference>
<sequence length="497" mass="55835">MPREIITLQLGQCGNQIGFEFWKQLCAEHGISPEGIVEEFATEGTDRKDVFFYQADDEHYIPRAVLLDLEPRVIHSILNSPYAKLYNPENIYLSEHGGGAGNNWASGFSQGEKIHEDIFDIIDREADGSDSLEGFVLCHSIAGGTGSGLGSYLLERLNDRYPKKLVQTYSVFPNQDEMSDVVVQPYNSLLTLKRLTQNADCVVVLDNTALNRIATDRLHIQNPSFSQINQLVSTIMSASTTTLRYPGYMNNDLIGLIASLIPTPRLHFLMTGYTPLTTDQSVRAAFSVPGQAGPGPNRPCPSLSLFPTAPGATLCGPQGAALRDWHRVASVRKTTVLDVMRRLLQPKNVMVSTGRDRQTNHCYIAILNIIQGEVDPTQVHKSLQRIRERKLANFIPWGPASIQVALSRKSPYLPSAHRVSGLMMANHTSISSLFERTCRQYDKLRKREAFLEQFRKEDMFKDNFDEMDTSREIVQQLIDEYHAATRPDYISWGTQEQ</sequence>
<evidence type="ECO:0000256" key="1">
    <source>
        <dbReference type="ARBA" id="ARBA00004300"/>
    </source>
</evidence>
<dbReference type="GO" id="GO:0005874">
    <property type="term" value="C:microtubule"/>
    <property type="evidence" value="ECO:0007669"/>
    <property type="project" value="UniProtKB-KW"/>
</dbReference>
<evidence type="ECO:0000256" key="9">
    <source>
        <dbReference type="RuleBase" id="RU000352"/>
    </source>
</evidence>
<evidence type="ECO:0000256" key="5">
    <source>
        <dbReference type="ARBA" id="ARBA00022741"/>
    </source>
</evidence>
<comment type="function">
    <text evidence="8 9">Tubulin is the major constituent of microtubules, protein filaments consisting of alpha- and beta-tubulin heterodimers. Gamma-tubulin is a key component of the gamma-tubulin ring complex (gTuRC) which mediates microtubule nucleation. The gTuRC regulates the minus-end nucleation of alpha-beta tubulin heterodimers that grow into microtubule protafilaments, a critical step in centrosome duplication and spindle formation.</text>
</comment>
<evidence type="ECO:0000313" key="12">
    <source>
        <dbReference type="Ensembl" id="ENSP00000505664.1"/>
    </source>
</evidence>
<dbReference type="SMART" id="SM00864">
    <property type="entry name" value="Tubulin"/>
    <property type="match status" value="1"/>
</dbReference>
<dbReference type="FunFam" id="3.30.1330.20:FF:000003">
    <property type="entry name" value="Tubulin gamma chain"/>
    <property type="match status" value="1"/>
</dbReference>
<dbReference type="Ensembl" id="ENST00000681413.1">
    <property type="protein sequence ID" value="ENSP00000505664.1"/>
    <property type="gene ID" value="ENSG00000131462.10"/>
</dbReference>
<comment type="similarity">
    <text evidence="2 9">Belongs to the tubulin family.</text>
</comment>
<feature type="domain" description="Tubulin/FtsZ 2-layer sandwich" evidence="11">
    <location>
        <begin position="249"/>
        <end position="439"/>
    </location>
</feature>
<dbReference type="PRINTS" id="PR01161">
    <property type="entry name" value="TUBULIN"/>
</dbReference>
<dbReference type="Bgee" id="ENSG00000131462">
    <property type="expression patterns" value="Expressed in right testis and 208 other cell types or tissues"/>
</dbReference>
<evidence type="ECO:0007829" key="15">
    <source>
        <dbReference type="ProteomicsDB" id="A0A7P0T9G6"/>
    </source>
</evidence>
<dbReference type="Gene3D" id="3.40.50.1440">
    <property type="entry name" value="Tubulin/FtsZ, GTPase domain"/>
    <property type="match status" value="1"/>
</dbReference>
<dbReference type="InterPro" id="IPR017975">
    <property type="entry name" value="Tubulin_CS"/>
</dbReference>
<keyword evidence="7" id="KW-0206">Cytoskeleton</keyword>
<evidence type="ECO:0000256" key="7">
    <source>
        <dbReference type="ARBA" id="ARBA00023212"/>
    </source>
</evidence>
<dbReference type="Pfam" id="PF03953">
    <property type="entry name" value="Tubulin_C"/>
    <property type="match status" value="1"/>
</dbReference>
<dbReference type="FunFam" id="1.10.287.600:FF:000004">
    <property type="entry name" value="Tubulin gamma chain"/>
    <property type="match status" value="1"/>
</dbReference>
<dbReference type="OpenTargets" id="ENSG00000131462"/>
<keyword evidence="6 9" id="KW-0342">GTP-binding</keyword>
<dbReference type="GO" id="GO:0007020">
    <property type="term" value="P:microtubule nucleation"/>
    <property type="evidence" value="ECO:0007669"/>
    <property type="project" value="InterPro"/>
</dbReference>
<dbReference type="Proteomes" id="UP000005640">
    <property type="component" value="Chromosome 17"/>
</dbReference>
<dbReference type="InterPro" id="IPR018316">
    <property type="entry name" value="Tubulin/FtsZ_2-layer-sand-dom"/>
</dbReference>
<dbReference type="Pfam" id="PF00091">
    <property type="entry name" value="Tubulin"/>
    <property type="match status" value="1"/>
</dbReference>
<dbReference type="PANTHER" id="PTHR11588">
    <property type="entry name" value="TUBULIN"/>
    <property type="match status" value="1"/>
</dbReference>
<dbReference type="SMR" id="A0A7P0T9G6"/>
<evidence type="ECO:0000256" key="4">
    <source>
        <dbReference type="ARBA" id="ARBA00022701"/>
    </source>
</evidence>
<dbReference type="Ensembl" id="ENST00000681413.1">
    <property type="protein sequence ID" value="ENSP00000505664.1"/>
    <property type="gene ID" value="ENSG00000131462.9"/>
</dbReference>
<evidence type="ECO:0007829" key="14">
    <source>
        <dbReference type="PeptideAtlas" id="A0A7P0T9G6"/>
    </source>
</evidence>
<dbReference type="SMART" id="SM00865">
    <property type="entry name" value="Tubulin_C"/>
    <property type="match status" value="1"/>
</dbReference>
<keyword evidence="14 15" id="KW-1267">Proteomics identification</keyword>
<dbReference type="PRINTS" id="PR01164">
    <property type="entry name" value="GAMMATUBULIN"/>
</dbReference>
<dbReference type="GO" id="GO:0031122">
    <property type="term" value="P:cytoplasmic microtubule organization"/>
    <property type="evidence" value="ECO:0007669"/>
    <property type="project" value="InterPro"/>
</dbReference>
<dbReference type="PROSITE" id="PS00227">
    <property type="entry name" value="TUBULIN"/>
    <property type="match status" value="1"/>
</dbReference>
<dbReference type="HGNC" id="HGNC:12417">
    <property type="gene designation" value="TUBG1"/>
</dbReference>
<dbReference type="FunFam" id="3.40.50.1440:FF:000010">
    <property type="entry name" value="Tubulin gamma chain"/>
    <property type="match status" value="1"/>
</dbReference>
<dbReference type="Gene3D" id="1.10.287.600">
    <property type="entry name" value="Helix hairpin bin"/>
    <property type="match status" value="1"/>
</dbReference>
<evidence type="ECO:0000259" key="10">
    <source>
        <dbReference type="SMART" id="SM00864"/>
    </source>
</evidence>
<dbReference type="InterPro" id="IPR003008">
    <property type="entry name" value="Tubulin_FtsZ_GTPase"/>
</dbReference>
<evidence type="ECO:0000313" key="13">
    <source>
        <dbReference type="Proteomes" id="UP000005640"/>
    </source>
</evidence>
<organism evidence="12 13">
    <name type="scientific">Homo sapiens</name>
    <name type="common">Human</name>
    <dbReference type="NCBI Taxonomy" id="9606"/>
    <lineage>
        <taxon>Eukaryota</taxon>
        <taxon>Metazoa</taxon>
        <taxon>Chordata</taxon>
        <taxon>Craniata</taxon>
        <taxon>Vertebrata</taxon>
        <taxon>Euteleostomi</taxon>
        <taxon>Mammalia</taxon>
        <taxon>Eutheria</taxon>
        <taxon>Euarchontoglires</taxon>
        <taxon>Primates</taxon>
        <taxon>Haplorrhini</taxon>
        <taxon>Catarrhini</taxon>
        <taxon>Hominidae</taxon>
        <taxon>Homo</taxon>
    </lineage>
</organism>
<dbReference type="GO" id="GO:0005813">
    <property type="term" value="C:centrosome"/>
    <property type="evidence" value="ECO:0007669"/>
    <property type="project" value="UniProtKB-SubCell"/>
</dbReference>
<keyword evidence="4 9" id="KW-0493">Microtubule</keyword>
<comment type="subcellular location">
    <subcellularLocation>
        <location evidence="1">Cytoplasm</location>
        <location evidence="1">Cytoskeleton</location>
        <location evidence="1">Microtubule organizing center</location>
        <location evidence="1">Centrosome</location>
    </subcellularLocation>
</comment>
<evidence type="ECO:0000256" key="6">
    <source>
        <dbReference type="ARBA" id="ARBA00023134"/>
    </source>
</evidence>
<reference evidence="12 13" key="3">
    <citation type="journal article" date="2006" name="Nature">
        <title>DNA sequence of human chromosome 17 and analysis of rearrangement in the human lineage.</title>
        <authorList>
            <person name="Zody M.C."/>
            <person name="Garber M."/>
            <person name="Adams D.J."/>
            <person name="Sharpe T."/>
            <person name="Harrow J."/>
            <person name="Lupski J.R."/>
            <person name="Nicholson C."/>
            <person name="Searle S.M."/>
            <person name="Wilming L."/>
            <person name="Young S.K."/>
            <person name="Abouelleil A."/>
            <person name="Allen N.R."/>
            <person name="Bi W."/>
            <person name="Bloom T."/>
            <person name="Borowsky M.L."/>
            <person name="Bugalter B.E."/>
            <person name="Butler J."/>
            <person name="Chang J.L."/>
            <person name="Chen C.K."/>
            <person name="Cook A."/>
            <person name="Corum B."/>
            <person name="Cuomo C.A."/>
            <person name="de Jong P.J."/>
            <person name="DeCaprio D."/>
            <person name="Dewar K."/>
            <person name="FitzGerald M."/>
            <person name="Gilbert J."/>
            <person name="Gibson R."/>
            <person name="Gnerre S."/>
            <person name="Goldstein S."/>
            <person name="Grafham D.V."/>
            <person name="Grocock R."/>
            <person name="Hafez N."/>
            <person name="Hagopian D.S."/>
            <person name="Hart E."/>
            <person name="Norman C.H."/>
            <person name="Humphray S."/>
            <person name="Jaffe D.B."/>
            <person name="Jones M."/>
            <person name="Kamal M."/>
            <person name="Khodiyar V.K."/>
            <person name="LaButti K."/>
            <person name="Laird G."/>
            <person name="Lehoczky J."/>
            <person name="Liu X."/>
            <person name="Lokyitsang T."/>
            <person name="Loveland J."/>
            <person name="Lui A."/>
            <person name="Macdonald P."/>
            <person name="Major J.E."/>
            <person name="Matthews L."/>
            <person name="Mauceli E."/>
            <person name="McCarroll S.A."/>
            <person name="Mihalev A.H."/>
            <person name="Mudge J."/>
            <person name="Nguyen C."/>
            <person name="Nicol R."/>
            <person name="O'Leary S.B."/>
            <person name="Osoegawa K."/>
            <person name="Schwartz D.C."/>
            <person name="Shaw-Smith C."/>
            <person name="Stankiewicz P."/>
            <person name="Steward C."/>
            <person name="Swarbreck D."/>
            <person name="Venkataraman V."/>
            <person name="Whittaker C.A."/>
            <person name="Yang X."/>
            <person name="Zimmer A.R."/>
            <person name="Bradley A."/>
            <person name="Hubbard T."/>
            <person name="Birren B.W."/>
            <person name="Rogers J."/>
            <person name="Lander E.S."/>
            <person name="Nusbaum C."/>
        </authorList>
    </citation>
    <scope>NUCLEOTIDE SEQUENCE [LARGE SCALE GENOMIC DNA]</scope>
</reference>
<accession>A0A7P0T9G6</accession>
<evidence type="ECO:0000256" key="3">
    <source>
        <dbReference type="ARBA" id="ARBA00022490"/>
    </source>
</evidence>
<dbReference type="OrthoDB" id="10249382at2759"/>
<dbReference type="SUPFAM" id="SSF55307">
    <property type="entry name" value="Tubulin C-terminal domain-like"/>
    <property type="match status" value="2"/>
</dbReference>
<dbReference type="SUPFAM" id="SSF52490">
    <property type="entry name" value="Tubulin nucleotide-binding domain-like"/>
    <property type="match status" value="1"/>
</dbReference>
<reference evidence="12 13" key="1">
    <citation type="journal article" date="2001" name="Nature">
        <title>Initial sequencing and analysis of the human genome.</title>
        <authorList>
            <consortium name="International Human Genome Sequencing Consortium"/>
            <person name="Lander E.S."/>
            <person name="Linton L.M."/>
            <person name="Birren B."/>
            <person name="Nusbaum C."/>
            <person name="Zody M.C."/>
            <person name="Baldwin J."/>
            <person name="Devon K."/>
            <person name="Dewar K."/>
            <person name="Doyle M."/>
            <person name="FitzHugh W."/>
            <person name="Funke R."/>
            <person name="Gage D."/>
            <person name="Harris K."/>
            <person name="Heaford A."/>
            <person name="Howland J."/>
            <person name="Kann L."/>
            <person name="Lehoczky J."/>
            <person name="LeVine R."/>
            <person name="McEwan P."/>
            <person name="McKernan K."/>
            <person name="Meldrim J."/>
            <person name="Mesirov J.P."/>
            <person name="Miranda C."/>
            <person name="Morris W."/>
            <person name="Naylor J."/>
            <person name="Raymond C."/>
            <person name="Rosetti M."/>
            <person name="Santos R."/>
            <person name="Sheridan A."/>
            <person name="Sougnez C."/>
            <person name="Stange-Thomann N."/>
            <person name="Stojanovic N."/>
            <person name="Subramanian A."/>
            <person name="Wyman D."/>
            <person name="Rogers J."/>
            <person name="Sulston J."/>
            <person name="Ainscough R."/>
            <person name="Beck S."/>
            <person name="Bentley D."/>
            <person name="Burton J."/>
            <person name="Clee C."/>
            <person name="Carter N."/>
            <person name="Coulson A."/>
            <person name="Deadman R."/>
            <person name="Deloukas P."/>
            <person name="Dunham A."/>
            <person name="Dunham I."/>
            <person name="Durbin R."/>
            <person name="French L."/>
            <person name="Grafham D."/>
            <person name="Gregory S."/>
            <person name="Hubbard T."/>
            <person name="Humphray S."/>
            <person name="Hunt A."/>
            <person name="Jones M."/>
            <person name="Lloyd C."/>
            <person name="McMurray A."/>
            <person name="Matthews L."/>
            <person name="Mercer S."/>
            <person name="Milne S."/>
            <person name="Mullikin J.C."/>
            <person name="Mungall A."/>
            <person name="Plumb R."/>
            <person name="Ross M."/>
            <person name="Shownkeen R."/>
            <person name="Sims S."/>
            <person name="Waterston R.H."/>
            <person name="Wilson R.K."/>
            <person name="Hillier L.W."/>
            <person name="McPherson J.D."/>
            <person name="Marra M.A."/>
            <person name="Mardis E.R."/>
            <person name="Fulton L.A."/>
            <person name="Chinwalla A.T."/>
            <person name="Pepin K.H."/>
            <person name="Gish W.R."/>
            <person name="Chissoe S.L."/>
            <person name="Wendl M.C."/>
            <person name="Delehaunty K.D."/>
            <person name="Miner T.L."/>
            <person name="Delehaunty A."/>
            <person name="Kramer J.B."/>
            <person name="Cook L.L."/>
            <person name="Fulton R.S."/>
            <person name="Johnson D.L."/>
            <person name="Minx P.J."/>
            <person name="Clifton S.W."/>
            <person name="Hawkins T."/>
            <person name="Branscomb E."/>
            <person name="Predki P."/>
            <person name="Richardson P."/>
            <person name="Wenning S."/>
            <person name="Slezak T."/>
            <person name="Doggett N."/>
            <person name="Cheng J.F."/>
            <person name="Olsen A."/>
            <person name="Lucas S."/>
            <person name="Elkin C."/>
            <person name="Uberbacher E."/>
            <person name="Frazier M."/>
            <person name="Gibbs R.A."/>
            <person name="Muzny D.M."/>
            <person name="Scherer S.E."/>
            <person name="Bouck J.B."/>
            <person name="Sodergren E.J."/>
            <person name="Worley K.C."/>
            <person name="Rives C.M."/>
            <person name="Gorrell J.H."/>
            <person name="Metzker M.L."/>
            <person name="Naylor S.L."/>
            <person name="Kucherlapati R.S."/>
            <person name="Nelson D.L."/>
            <person name="Weinstock G.M."/>
            <person name="Sakaki Y."/>
            <person name="Fujiyama A."/>
            <person name="Hattori M."/>
            <person name="Yada T."/>
            <person name="Toyoda A."/>
            <person name="Itoh T."/>
            <person name="Kawagoe C."/>
            <person name="Watanabe H."/>
            <person name="Totoki Y."/>
            <person name="Taylor T."/>
            <person name="Weissenbach J."/>
            <person name="Heilig R."/>
            <person name="Saurin W."/>
            <person name="Artiguenave F."/>
            <person name="Brottier P."/>
            <person name="Bruls T."/>
            <person name="Pelletier E."/>
            <person name="Robert C."/>
            <person name="Wincker P."/>
            <person name="Smith D.R."/>
            <person name="Doucette-Stamm L."/>
            <person name="Rubenfield M."/>
            <person name="Weinstock K."/>
            <person name="Lee H.M."/>
            <person name="Dubois J."/>
            <person name="Rosenthal A."/>
            <person name="Platzer M."/>
            <person name="Nyakatura G."/>
            <person name="Taudien S."/>
            <person name="Rump A."/>
            <person name="Yang H."/>
            <person name="Yu J."/>
            <person name="Wang J."/>
            <person name="Huang G."/>
            <person name="Gu J."/>
            <person name="Hood L."/>
            <person name="Rowen L."/>
            <person name="Madan A."/>
            <person name="Qin S."/>
            <person name="Davis R.W."/>
            <person name="Federspiel N.A."/>
            <person name="Abola A.P."/>
            <person name="Proctor M.J."/>
            <person name="Myers R.M."/>
            <person name="Schmutz J."/>
            <person name="Dickson M."/>
            <person name="Grimwood J."/>
            <person name="Cox D.R."/>
            <person name="Olson M.V."/>
            <person name="Kaul R."/>
            <person name="Raymond C."/>
            <person name="Shimizu N."/>
            <person name="Kawasaki K."/>
            <person name="Minoshima S."/>
            <person name="Evans G.A."/>
            <person name="Athanasiou M."/>
            <person name="Schultz R."/>
            <person name="Roe B.A."/>
            <person name="Chen F."/>
            <person name="Pan H."/>
            <person name="Ramser J."/>
            <person name="Lehrach H."/>
            <person name="Reinhardt R."/>
            <person name="McCombie W.R."/>
            <person name="de la Bastide M."/>
            <person name="Dedhia N."/>
            <person name="Blocker H."/>
            <person name="Hornischer K."/>
            <person name="Nordsiek G."/>
            <person name="Agarwala R."/>
            <person name="Aravind L."/>
            <person name="Bailey J.A."/>
            <person name="Bateman A."/>
            <person name="Batzoglou S."/>
            <person name="Birney E."/>
            <person name="Bork P."/>
            <person name="Brown D.G."/>
            <person name="Burge C.B."/>
            <person name="Cerutti L."/>
            <person name="Chen H.C."/>
            <person name="Church D."/>
            <person name="Clamp M."/>
            <person name="Copley R.R."/>
            <person name="Doerks T."/>
            <person name="Eddy S.R."/>
            <person name="Eichler E.E."/>
            <person name="Furey T.S."/>
            <person name="Galagan J."/>
            <person name="Gilbert J.G."/>
            <person name="Harmon C."/>
            <person name="Hayashizaki Y."/>
            <person name="Haussler D."/>
            <person name="Hermjakob H."/>
            <person name="Hokamp K."/>
            <person name="Jang W."/>
            <person name="Johnson L.S."/>
            <person name="Jones T.A."/>
            <person name="Kasif S."/>
            <person name="Kaspryzk A."/>
            <person name="Kennedy S."/>
            <person name="Kent W.J."/>
            <person name="Kitts P."/>
            <person name="Koonin E.V."/>
            <person name="Korf I."/>
            <person name="Kulp D."/>
            <person name="Lancet D."/>
            <person name="Lowe T.M."/>
            <person name="McLysaght A."/>
            <person name="Mikkelsen T."/>
            <person name="Moran J.V."/>
            <person name="Mulder N."/>
            <person name="Pollara V.J."/>
            <person name="Ponting C.P."/>
            <person name="Schuler G."/>
            <person name="Schultz J."/>
            <person name="Slater G."/>
            <person name="Smit A.F."/>
            <person name="Stupka E."/>
            <person name="Szustakowski J."/>
            <person name="Thierry-Mieg D."/>
            <person name="Thierry-Mieg J."/>
            <person name="Wagner L."/>
            <person name="Wallis J."/>
            <person name="Wheeler R."/>
            <person name="Williams A."/>
            <person name="Wolf Y.I."/>
            <person name="Wolfe K.H."/>
            <person name="Yang S.P."/>
            <person name="Yeh R.F."/>
            <person name="Collins F."/>
            <person name="Guyer M.S."/>
            <person name="Peterson J."/>
            <person name="Felsenfeld A."/>
            <person name="Wetterstrand K.A."/>
            <person name="Patrinos A."/>
            <person name="Morgan M.J."/>
            <person name="de Jong P."/>
            <person name="Catanese J.J."/>
            <person name="Osoegawa K."/>
            <person name="Shizuya H."/>
            <person name="Choi S."/>
            <person name="Chen Y.J."/>
        </authorList>
    </citation>
    <scope>NUCLEOTIDE SEQUENCE [LARGE SCALE GENOMIC DNA]</scope>
</reference>
<keyword evidence="13" id="KW-1185">Reference proteome</keyword>
<name>A0A7P0T9G6_HUMAN</name>
<reference evidence="12 13" key="2">
    <citation type="journal article" date="2004" name="Nature">
        <title>Finishing the euchromatic sequence of the human genome.</title>
        <authorList>
            <consortium name="International Human Genome Sequencing Consortium"/>
        </authorList>
    </citation>
    <scope>NUCLEOTIDE SEQUENCE [LARGE SCALE GENOMIC DNA]</scope>
</reference>
<dbReference type="InterPro" id="IPR037103">
    <property type="entry name" value="Tubulin/FtsZ-like_C"/>
</dbReference>
<keyword evidence="3" id="KW-0963">Cytoplasm</keyword>
<feature type="domain" description="Tubulin/FtsZ GTPase" evidence="10">
    <location>
        <begin position="48"/>
        <end position="247"/>
    </location>
</feature>
<evidence type="ECO:0000256" key="2">
    <source>
        <dbReference type="ARBA" id="ARBA00009636"/>
    </source>
</evidence>
<evidence type="ECO:0000259" key="11">
    <source>
        <dbReference type="SMART" id="SM00865"/>
    </source>
</evidence>
<proteinExistence type="evidence at protein level"/>
<dbReference type="Gene3D" id="3.30.1330.20">
    <property type="entry name" value="Tubulin/FtsZ, C-terminal domain"/>
    <property type="match status" value="1"/>
</dbReference>
<dbReference type="GO" id="GO:0005525">
    <property type="term" value="F:GTP binding"/>
    <property type="evidence" value="ECO:0007669"/>
    <property type="project" value="UniProtKB-UniRule"/>
</dbReference>
<dbReference type="GeneTree" id="ENSGT00940000156957"/>
<reference evidence="12" key="4">
    <citation type="submission" date="2025-08" db="UniProtKB">
        <authorList>
            <consortium name="Ensembl"/>
        </authorList>
    </citation>
    <scope>IDENTIFICATION</scope>
</reference>
<dbReference type="AlphaFoldDB" id="A0A7P0T9G6"/>
<dbReference type="CDD" id="cd02188">
    <property type="entry name" value="gamma_tubulin"/>
    <property type="match status" value="1"/>
</dbReference>